<evidence type="ECO:0000313" key="4">
    <source>
        <dbReference type="Proteomes" id="UP000197019"/>
    </source>
</evidence>
<evidence type="ECO:0000256" key="1">
    <source>
        <dbReference type="SAM" id="Coils"/>
    </source>
</evidence>
<proteinExistence type="predicted"/>
<name>A0A1Z4BVZ6_9GAMM</name>
<dbReference type="Proteomes" id="UP000237423">
    <property type="component" value="Unassembled WGS sequence"/>
</dbReference>
<dbReference type="AlphaFoldDB" id="A0A1Z4BVZ6"/>
<keyword evidence="4" id="KW-1185">Reference proteome</keyword>
<dbReference type="RefSeq" id="WP_088618304.1">
    <property type="nucleotide sequence ID" value="NZ_CP022129.1"/>
</dbReference>
<organism evidence="2 4">
    <name type="scientific">Methylovulum psychrotolerans</name>
    <dbReference type="NCBI Taxonomy" id="1704499"/>
    <lineage>
        <taxon>Bacteria</taxon>
        <taxon>Pseudomonadati</taxon>
        <taxon>Pseudomonadota</taxon>
        <taxon>Gammaproteobacteria</taxon>
        <taxon>Methylococcales</taxon>
        <taxon>Methylococcaceae</taxon>
        <taxon>Methylovulum</taxon>
    </lineage>
</organism>
<keyword evidence="1" id="KW-0175">Coiled coil</keyword>
<gene>
    <name evidence="3" type="ORF">AADEFJLK_04106</name>
    <name evidence="2" type="ORF">CEK71_04710</name>
</gene>
<evidence type="ECO:0000313" key="3">
    <source>
        <dbReference type="EMBL" id="POZ50087.1"/>
    </source>
</evidence>
<accession>A0A1Z4BVZ6</accession>
<reference evidence="2 4" key="1">
    <citation type="submission" date="2017-06" db="EMBL/GenBank/DDBJ databases">
        <title>Genome Sequencing of the methanotroph Methylovulum psychrotolerants str. HV10-M2 isolated from a high-altitude environment.</title>
        <authorList>
            <person name="Mateos-Rivera A."/>
        </authorList>
    </citation>
    <scope>NUCLEOTIDE SEQUENCE [LARGE SCALE GENOMIC DNA]</scope>
    <source>
        <strain evidence="2 4">HV10_M2</strain>
    </source>
</reference>
<dbReference type="Proteomes" id="UP000197019">
    <property type="component" value="Chromosome"/>
</dbReference>
<evidence type="ECO:0000313" key="2">
    <source>
        <dbReference type="EMBL" id="ASF45422.1"/>
    </source>
</evidence>
<dbReference type="EMBL" id="CP022129">
    <property type="protein sequence ID" value="ASF45422.1"/>
    <property type="molecule type" value="Genomic_DNA"/>
</dbReference>
<dbReference type="OrthoDB" id="6120894at2"/>
<dbReference type="NCBIfam" id="TIGR02449">
    <property type="entry name" value="TIGR02449 family protein"/>
    <property type="match status" value="1"/>
</dbReference>
<dbReference type="InterPro" id="IPR012662">
    <property type="entry name" value="CHP02449"/>
</dbReference>
<dbReference type="EMBL" id="PGFZ01000015">
    <property type="protein sequence ID" value="POZ50087.1"/>
    <property type="molecule type" value="Genomic_DNA"/>
</dbReference>
<evidence type="ECO:0000313" key="5">
    <source>
        <dbReference type="Proteomes" id="UP000237423"/>
    </source>
</evidence>
<protein>
    <submittedName>
        <fullName evidence="2">TIGR02449 family protein</fullName>
    </submittedName>
</protein>
<dbReference type="KEGG" id="mpsy:CEK71_04710"/>
<sequence length="76" mass="8911">MTASHTDQPLALQELEEKLDRLIEQYQAVKNDNRLLRLREQELLEEKTQLLEKSALARSRVEAMITRLKALEQAHD</sequence>
<reference evidence="3 5" key="2">
    <citation type="submission" date="2017-11" db="EMBL/GenBank/DDBJ databases">
        <title>Draft Genome Sequence of Methylobacter psychrotolerans Sph1T, an Obligate Methanotroph from Low-Temperature Environments.</title>
        <authorList>
            <person name="Oshkin I.Y."/>
            <person name="Miroshnikov K."/>
            <person name="Belova S.E."/>
            <person name="Korzhenkov A."/>
            <person name="Toshchakov S.V."/>
            <person name="Dedysh S.N."/>
        </authorList>
    </citation>
    <scope>NUCLEOTIDE SEQUENCE [LARGE SCALE GENOMIC DNA]</scope>
    <source>
        <strain evidence="3 5">Sph1</strain>
    </source>
</reference>
<feature type="coiled-coil region" evidence="1">
    <location>
        <begin position="12"/>
        <end position="46"/>
    </location>
</feature>